<dbReference type="AlphaFoldDB" id="A0A392VUV0"/>
<proteinExistence type="predicted"/>
<comment type="caution">
    <text evidence="1">The sequence shown here is derived from an EMBL/GenBank/DDBJ whole genome shotgun (WGS) entry which is preliminary data.</text>
</comment>
<reference evidence="1 2" key="1">
    <citation type="journal article" date="2018" name="Front. Plant Sci.">
        <title>Red Clover (Trifolium pratense) and Zigzag Clover (T. medium) - A Picture of Genomic Similarities and Differences.</title>
        <authorList>
            <person name="Dluhosova J."/>
            <person name="Istvanek J."/>
            <person name="Nedelnik J."/>
            <person name="Repkova J."/>
        </authorList>
    </citation>
    <scope>NUCLEOTIDE SEQUENCE [LARGE SCALE GENOMIC DNA]</scope>
    <source>
        <strain evidence="2">cv. 10/8</strain>
        <tissue evidence="1">Leaf</tissue>
    </source>
</reference>
<sequence>MMQLYGEGQSTTKNWTLTDFMTLSSPKVTIRSTYPHGFVVEPLNPW</sequence>
<accession>A0A392VUV0</accession>
<organism evidence="1 2">
    <name type="scientific">Trifolium medium</name>
    <dbReference type="NCBI Taxonomy" id="97028"/>
    <lineage>
        <taxon>Eukaryota</taxon>
        <taxon>Viridiplantae</taxon>
        <taxon>Streptophyta</taxon>
        <taxon>Embryophyta</taxon>
        <taxon>Tracheophyta</taxon>
        <taxon>Spermatophyta</taxon>
        <taxon>Magnoliopsida</taxon>
        <taxon>eudicotyledons</taxon>
        <taxon>Gunneridae</taxon>
        <taxon>Pentapetalae</taxon>
        <taxon>rosids</taxon>
        <taxon>fabids</taxon>
        <taxon>Fabales</taxon>
        <taxon>Fabaceae</taxon>
        <taxon>Papilionoideae</taxon>
        <taxon>50 kb inversion clade</taxon>
        <taxon>NPAAA clade</taxon>
        <taxon>Hologalegina</taxon>
        <taxon>IRL clade</taxon>
        <taxon>Trifolieae</taxon>
        <taxon>Trifolium</taxon>
    </lineage>
</organism>
<protein>
    <submittedName>
        <fullName evidence="1">Uncharacterized protein</fullName>
    </submittedName>
</protein>
<keyword evidence="2" id="KW-1185">Reference proteome</keyword>
<name>A0A392VUV0_9FABA</name>
<dbReference type="Proteomes" id="UP000265520">
    <property type="component" value="Unassembled WGS sequence"/>
</dbReference>
<evidence type="ECO:0000313" key="2">
    <source>
        <dbReference type="Proteomes" id="UP000265520"/>
    </source>
</evidence>
<feature type="non-terminal residue" evidence="1">
    <location>
        <position position="46"/>
    </location>
</feature>
<dbReference type="EMBL" id="LXQA011252889">
    <property type="protein sequence ID" value="MCI90741.1"/>
    <property type="molecule type" value="Genomic_DNA"/>
</dbReference>
<evidence type="ECO:0000313" key="1">
    <source>
        <dbReference type="EMBL" id="MCI90741.1"/>
    </source>
</evidence>